<proteinExistence type="predicted"/>
<name>A0ABR8NGG5_9ACTN</name>
<protein>
    <submittedName>
        <fullName evidence="1">Uncharacterized protein</fullName>
    </submittedName>
</protein>
<reference evidence="1 2" key="1">
    <citation type="submission" date="2020-09" db="EMBL/GenBank/DDBJ databases">
        <title>novel species in genus Nocardioides.</title>
        <authorList>
            <person name="Zhang G."/>
        </authorList>
    </citation>
    <scope>NUCLEOTIDE SEQUENCE [LARGE SCALE GENOMIC DNA]</scope>
    <source>
        <strain evidence="1 2">KCTC 39551</strain>
    </source>
</reference>
<comment type="caution">
    <text evidence="1">The sequence shown here is derived from an EMBL/GenBank/DDBJ whole genome shotgun (WGS) entry which is preliminary data.</text>
</comment>
<sequence length="88" mass="9401">MQVIELDLSRDTMETGDESVEVRAGEKFALQVTAGAAMKGAIYVHSSPEQTFNYQGGTSAFVMSIDQPGLVDVVADHSGEVIVQLKVV</sequence>
<evidence type="ECO:0000313" key="2">
    <source>
        <dbReference type="Proteomes" id="UP000618818"/>
    </source>
</evidence>
<gene>
    <name evidence="1" type="ORF">IEZ26_21530</name>
</gene>
<organism evidence="1 2">
    <name type="scientific">Nocardioides cavernae</name>
    <dbReference type="NCBI Taxonomy" id="1921566"/>
    <lineage>
        <taxon>Bacteria</taxon>
        <taxon>Bacillati</taxon>
        <taxon>Actinomycetota</taxon>
        <taxon>Actinomycetes</taxon>
        <taxon>Propionibacteriales</taxon>
        <taxon>Nocardioidaceae</taxon>
        <taxon>Nocardioides</taxon>
    </lineage>
</organism>
<dbReference type="RefSeq" id="WP_191197042.1">
    <property type="nucleotide sequence ID" value="NZ_JACXYZ010000004.1"/>
</dbReference>
<dbReference type="Proteomes" id="UP000618818">
    <property type="component" value="Unassembled WGS sequence"/>
</dbReference>
<dbReference type="EMBL" id="JACXYZ010000004">
    <property type="protein sequence ID" value="MBD3927218.1"/>
    <property type="molecule type" value="Genomic_DNA"/>
</dbReference>
<accession>A0ABR8NGG5</accession>
<keyword evidence="2" id="KW-1185">Reference proteome</keyword>
<evidence type="ECO:0000313" key="1">
    <source>
        <dbReference type="EMBL" id="MBD3927218.1"/>
    </source>
</evidence>